<dbReference type="GO" id="GO:0009307">
    <property type="term" value="P:DNA restriction-modification system"/>
    <property type="evidence" value="ECO:0007669"/>
    <property type="project" value="UniProtKB-KW"/>
</dbReference>
<keyword evidence="5" id="KW-0680">Restriction system</keyword>
<dbReference type="InterPro" id="IPR001525">
    <property type="entry name" value="C5_MeTfrase"/>
</dbReference>
<sequence>MGYDAEWQVLNSKDFGVPQNRERVFIIGHLRGRSERTIFPIRGESPTVDSCKPKRLGNINPSGKEMNGEVYRIDTPSPTVTTNKGEGSKIAIPVLTPDRAKKRQNGRRFKTDGEPMFTLTSQDRHGIVIAGRLPSARQQSGRVYSSNGLAPTLSTMQGGDQEPKIIQRARGYNKGGTHQLSPTLSSHHWQENHFVSLPQRFRIRKLTPRECWRLQGFPDWAFDKAQAVNSNSQLYKQAGNSVTVPVIEAIIKGLE</sequence>
<dbReference type="GO" id="GO:0003886">
    <property type="term" value="F:DNA (cytosine-5-)-methyltransferase activity"/>
    <property type="evidence" value="ECO:0007669"/>
    <property type="project" value="UniProtKB-EC"/>
</dbReference>
<dbReference type="PATRIC" id="fig|315405.11.peg.2586"/>
<dbReference type="PANTHER" id="PTHR10629:SF52">
    <property type="entry name" value="DNA (CYTOSINE-5)-METHYLTRANSFERASE 1"/>
    <property type="match status" value="1"/>
</dbReference>
<dbReference type="PROSITE" id="PS00095">
    <property type="entry name" value="C5_MTASE_2"/>
    <property type="match status" value="1"/>
</dbReference>
<dbReference type="GO" id="GO:0003677">
    <property type="term" value="F:DNA binding"/>
    <property type="evidence" value="ECO:0007669"/>
    <property type="project" value="TreeGrafter"/>
</dbReference>
<dbReference type="InterPro" id="IPR031303">
    <property type="entry name" value="C5_meth_CS"/>
</dbReference>
<name>A0A139MIC8_9STRE</name>
<dbReference type="GO" id="GO:0032259">
    <property type="term" value="P:methylation"/>
    <property type="evidence" value="ECO:0007669"/>
    <property type="project" value="UniProtKB-KW"/>
</dbReference>
<dbReference type="Proteomes" id="UP000070198">
    <property type="component" value="Unassembled WGS sequence"/>
</dbReference>
<organism evidence="7 8">
    <name type="scientific">Streptococcus gallolyticus</name>
    <dbReference type="NCBI Taxonomy" id="315405"/>
    <lineage>
        <taxon>Bacteria</taxon>
        <taxon>Bacillati</taxon>
        <taxon>Bacillota</taxon>
        <taxon>Bacilli</taxon>
        <taxon>Lactobacillales</taxon>
        <taxon>Streptococcaceae</taxon>
        <taxon>Streptococcus</taxon>
    </lineage>
</organism>
<dbReference type="Gene3D" id="3.90.120.10">
    <property type="entry name" value="DNA Methylase, subunit A, domain 2"/>
    <property type="match status" value="1"/>
</dbReference>
<evidence type="ECO:0000256" key="4">
    <source>
        <dbReference type="ARBA" id="ARBA00022691"/>
    </source>
</evidence>
<dbReference type="InterPro" id="IPR050390">
    <property type="entry name" value="C5-Methyltransferase"/>
</dbReference>
<dbReference type="Pfam" id="PF00145">
    <property type="entry name" value="DNA_methylase"/>
    <property type="match status" value="1"/>
</dbReference>
<keyword evidence="3 6" id="KW-0808">Transferase</keyword>
<dbReference type="EMBL" id="LQOF01000462">
    <property type="protein sequence ID" value="KXT63520.1"/>
    <property type="molecule type" value="Genomic_DNA"/>
</dbReference>
<evidence type="ECO:0000256" key="5">
    <source>
        <dbReference type="ARBA" id="ARBA00022747"/>
    </source>
</evidence>
<comment type="caution">
    <text evidence="7">The sequence shown here is derived from an EMBL/GenBank/DDBJ whole genome shotgun (WGS) entry which is preliminary data.</text>
</comment>
<dbReference type="SUPFAM" id="SSF53335">
    <property type="entry name" value="S-adenosyl-L-methionine-dependent methyltransferases"/>
    <property type="match status" value="1"/>
</dbReference>
<dbReference type="PROSITE" id="PS51679">
    <property type="entry name" value="SAM_MT_C5"/>
    <property type="match status" value="1"/>
</dbReference>
<gene>
    <name evidence="7" type="ORF">SGADD02_02210</name>
</gene>
<dbReference type="Gene3D" id="3.40.50.150">
    <property type="entry name" value="Vaccinia Virus protein VP39"/>
    <property type="match status" value="1"/>
</dbReference>
<evidence type="ECO:0000256" key="2">
    <source>
        <dbReference type="ARBA" id="ARBA00022603"/>
    </source>
</evidence>
<evidence type="ECO:0000256" key="6">
    <source>
        <dbReference type="PROSITE-ProRule" id="PRU01016"/>
    </source>
</evidence>
<dbReference type="AlphaFoldDB" id="A0A139MIC8"/>
<dbReference type="NCBIfam" id="TIGR00675">
    <property type="entry name" value="dcm"/>
    <property type="match status" value="1"/>
</dbReference>
<protein>
    <recommendedName>
        <fullName evidence="1">DNA (cytosine-5-)-methyltransferase</fullName>
        <ecNumber evidence="1">2.1.1.37</ecNumber>
    </recommendedName>
</protein>
<evidence type="ECO:0000313" key="7">
    <source>
        <dbReference type="EMBL" id="KXT63520.1"/>
    </source>
</evidence>
<keyword evidence="2 6" id="KW-0489">Methyltransferase</keyword>
<dbReference type="GO" id="GO:0044027">
    <property type="term" value="P:negative regulation of gene expression via chromosomal CpG island methylation"/>
    <property type="evidence" value="ECO:0007669"/>
    <property type="project" value="TreeGrafter"/>
</dbReference>
<dbReference type="EC" id="2.1.1.37" evidence="1"/>
<comment type="similarity">
    <text evidence="6">Belongs to the class I-like SAM-binding methyltransferase superfamily. C5-methyltransferase family.</text>
</comment>
<comment type="caution">
    <text evidence="6">Lacks conserved residue(s) required for the propagation of feature annotation.</text>
</comment>
<proteinExistence type="inferred from homology"/>
<keyword evidence="4 6" id="KW-0949">S-adenosyl-L-methionine</keyword>
<evidence type="ECO:0000256" key="3">
    <source>
        <dbReference type="ARBA" id="ARBA00022679"/>
    </source>
</evidence>
<evidence type="ECO:0000313" key="8">
    <source>
        <dbReference type="Proteomes" id="UP000070198"/>
    </source>
</evidence>
<dbReference type="PANTHER" id="PTHR10629">
    <property type="entry name" value="CYTOSINE-SPECIFIC METHYLTRANSFERASE"/>
    <property type="match status" value="1"/>
</dbReference>
<reference evidence="7 8" key="1">
    <citation type="submission" date="2016-01" db="EMBL/GenBank/DDBJ databases">
        <title>Highly variable Streptococcus oralis are common among viridans streptococci isolated from primates.</title>
        <authorList>
            <person name="Denapaite D."/>
            <person name="Rieger M."/>
            <person name="Koendgen S."/>
            <person name="Brueckner R."/>
            <person name="Ochigava I."/>
            <person name="Kappeler P."/>
            <person name="Maetz-Rensing K."/>
            <person name="Leendertz F."/>
            <person name="Hakenbeck R."/>
        </authorList>
    </citation>
    <scope>NUCLEOTIDE SEQUENCE [LARGE SCALE GENOMIC DNA]</scope>
    <source>
        <strain evidence="7 8">DD02</strain>
    </source>
</reference>
<accession>A0A139MIC8</accession>
<dbReference type="InterPro" id="IPR029063">
    <property type="entry name" value="SAM-dependent_MTases_sf"/>
</dbReference>
<evidence type="ECO:0000256" key="1">
    <source>
        <dbReference type="ARBA" id="ARBA00011975"/>
    </source>
</evidence>